<evidence type="ECO:0000313" key="1">
    <source>
        <dbReference type="EMBL" id="MPN38814.1"/>
    </source>
</evidence>
<organism evidence="1">
    <name type="scientific">bioreactor metagenome</name>
    <dbReference type="NCBI Taxonomy" id="1076179"/>
    <lineage>
        <taxon>unclassified sequences</taxon>
        <taxon>metagenomes</taxon>
        <taxon>ecological metagenomes</taxon>
    </lineage>
</organism>
<proteinExistence type="predicted"/>
<gene>
    <name evidence="1" type="ORF">SDC9_186339</name>
</gene>
<comment type="caution">
    <text evidence="1">The sequence shown here is derived from an EMBL/GenBank/DDBJ whole genome shotgun (WGS) entry which is preliminary data.</text>
</comment>
<accession>A0A645HRQ4</accession>
<reference evidence="1" key="1">
    <citation type="submission" date="2019-08" db="EMBL/GenBank/DDBJ databases">
        <authorList>
            <person name="Kucharzyk K."/>
            <person name="Murdoch R.W."/>
            <person name="Higgins S."/>
            <person name="Loffler F."/>
        </authorList>
    </citation>
    <scope>NUCLEOTIDE SEQUENCE</scope>
</reference>
<dbReference type="AlphaFoldDB" id="A0A645HRQ4"/>
<protein>
    <submittedName>
        <fullName evidence="1">Uncharacterized protein</fullName>
    </submittedName>
</protein>
<dbReference type="EMBL" id="VSSQ01094263">
    <property type="protein sequence ID" value="MPN38814.1"/>
    <property type="molecule type" value="Genomic_DNA"/>
</dbReference>
<sequence>MFYFIAIPFYIYYMVVPAVKDIPSLMRNNYEYTVGTIYNVQEAKSSNIIFIYDLKLYEPKLFIKGKLKSGKKYRIAYLNNTKQCVGFEEVQ</sequence>
<name>A0A645HRQ4_9ZZZZ</name>